<proteinExistence type="predicted"/>
<evidence type="ECO:0008006" key="2">
    <source>
        <dbReference type="Google" id="ProtNLM"/>
    </source>
</evidence>
<feature type="non-terminal residue" evidence="1">
    <location>
        <position position="1"/>
    </location>
</feature>
<dbReference type="PANTHER" id="PTHR32114">
    <property type="entry name" value="ABC TRANSPORTER ABCH.3"/>
    <property type="match status" value="1"/>
</dbReference>
<protein>
    <recommendedName>
        <fullName evidence="2">RecF/RecN/SMC N-terminal domain-containing protein</fullName>
    </recommendedName>
</protein>
<dbReference type="PANTHER" id="PTHR32114:SF2">
    <property type="entry name" value="ABC TRANSPORTER ABCH.3"/>
    <property type="match status" value="1"/>
</dbReference>
<gene>
    <name evidence="1" type="ORF">S12H4_60011</name>
</gene>
<evidence type="ECO:0000313" key="1">
    <source>
        <dbReference type="EMBL" id="GAJ19981.1"/>
    </source>
</evidence>
<reference evidence="1" key="1">
    <citation type="journal article" date="2014" name="Front. Microbiol.">
        <title>High frequency of phylogenetically diverse reductive dehalogenase-homologous genes in deep subseafloor sedimentary metagenomes.</title>
        <authorList>
            <person name="Kawai M."/>
            <person name="Futagami T."/>
            <person name="Toyoda A."/>
            <person name="Takaki Y."/>
            <person name="Nishi S."/>
            <person name="Hori S."/>
            <person name="Arai W."/>
            <person name="Tsubouchi T."/>
            <person name="Morono Y."/>
            <person name="Uchiyama I."/>
            <person name="Ito T."/>
            <person name="Fujiyama A."/>
            <person name="Inagaki F."/>
            <person name="Takami H."/>
        </authorList>
    </citation>
    <scope>NUCLEOTIDE SEQUENCE</scope>
    <source>
        <strain evidence="1">Expedition CK06-06</strain>
    </source>
</reference>
<dbReference type="AlphaFoldDB" id="X1VS83"/>
<sequence length="146" mass="16549">QAQETLWGIKTKLERCDELEIKKKEREGLLAQASRQESIYKELAKAFGKGGIQALLIEMALPEIEVEANRLLGRMTDNRMHVKFETQRESKKGDVIETLDINISDELGMRNYEMFSGGEAFRINFAIRIALSKLLARRAGAPLPTI</sequence>
<dbReference type="InterPro" id="IPR027417">
    <property type="entry name" value="P-loop_NTPase"/>
</dbReference>
<dbReference type="EMBL" id="BARW01039379">
    <property type="protein sequence ID" value="GAJ19981.1"/>
    <property type="molecule type" value="Genomic_DNA"/>
</dbReference>
<organism evidence="1">
    <name type="scientific">marine sediment metagenome</name>
    <dbReference type="NCBI Taxonomy" id="412755"/>
    <lineage>
        <taxon>unclassified sequences</taxon>
        <taxon>metagenomes</taxon>
        <taxon>ecological metagenomes</taxon>
    </lineage>
</organism>
<feature type="non-terminal residue" evidence="1">
    <location>
        <position position="146"/>
    </location>
</feature>
<accession>X1VS83</accession>
<comment type="caution">
    <text evidence="1">The sequence shown here is derived from an EMBL/GenBank/DDBJ whole genome shotgun (WGS) entry which is preliminary data.</text>
</comment>
<name>X1VS83_9ZZZZ</name>
<dbReference type="Gene3D" id="3.40.50.300">
    <property type="entry name" value="P-loop containing nucleotide triphosphate hydrolases"/>
    <property type="match status" value="1"/>
</dbReference>